<dbReference type="Proteomes" id="UP000298390">
    <property type="component" value="Unassembled WGS sequence"/>
</dbReference>
<dbReference type="AlphaFoldDB" id="A0A4Y9XZ95"/>
<reference evidence="1 2" key="1">
    <citation type="submission" date="2019-01" db="EMBL/GenBank/DDBJ databases">
        <title>Genome sequencing of the rare red list fungi Fomitopsis rosea.</title>
        <authorList>
            <person name="Buettner E."/>
            <person name="Kellner H."/>
        </authorList>
    </citation>
    <scope>NUCLEOTIDE SEQUENCE [LARGE SCALE GENOMIC DNA]</scope>
    <source>
        <strain evidence="1 2">DSM 105464</strain>
    </source>
</reference>
<evidence type="ECO:0000313" key="2">
    <source>
        <dbReference type="Proteomes" id="UP000298390"/>
    </source>
</evidence>
<dbReference type="EMBL" id="SEKV01000694">
    <property type="protein sequence ID" value="TFY54471.1"/>
    <property type="molecule type" value="Genomic_DNA"/>
</dbReference>
<organism evidence="1 2">
    <name type="scientific">Rhodofomes roseus</name>
    <dbReference type="NCBI Taxonomy" id="34475"/>
    <lineage>
        <taxon>Eukaryota</taxon>
        <taxon>Fungi</taxon>
        <taxon>Dikarya</taxon>
        <taxon>Basidiomycota</taxon>
        <taxon>Agaricomycotina</taxon>
        <taxon>Agaricomycetes</taxon>
        <taxon>Polyporales</taxon>
        <taxon>Rhodofomes</taxon>
    </lineage>
</organism>
<gene>
    <name evidence="1" type="ORF">EVJ58_g8846</name>
</gene>
<sequence length="77" mass="8394">MNSMLRDICLLTCGIVAKDTEHHSGSVANFMATAANSGKSANCLDIPLHQKHLLRPDFIMELADSEKALDMTQNIGH</sequence>
<evidence type="ECO:0000313" key="1">
    <source>
        <dbReference type="EMBL" id="TFY54471.1"/>
    </source>
</evidence>
<accession>A0A4Y9XZ95</accession>
<name>A0A4Y9XZ95_9APHY</name>
<protein>
    <submittedName>
        <fullName evidence="1">Uncharacterized protein</fullName>
    </submittedName>
</protein>
<proteinExistence type="predicted"/>
<comment type="caution">
    <text evidence="1">The sequence shown here is derived from an EMBL/GenBank/DDBJ whole genome shotgun (WGS) entry which is preliminary data.</text>
</comment>